<organism evidence="3">
    <name type="scientific">uncultured organism</name>
    <dbReference type="NCBI Taxonomy" id="155900"/>
    <lineage>
        <taxon>unclassified sequences</taxon>
        <taxon>environmental samples</taxon>
    </lineage>
</organism>
<evidence type="ECO:0000256" key="1">
    <source>
        <dbReference type="ARBA" id="ARBA00023136"/>
    </source>
</evidence>
<dbReference type="Gene3D" id="1.25.40.650">
    <property type="match status" value="1"/>
</dbReference>
<dbReference type="SUPFAM" id="SSF53822">
    <property type="entry name" value="Periplasmic binding protein-like I"/>
    <property type="match status" value="1"/>
</dbReference>
<gene>
    <name evidence="3" type="primary">lpoA</name>
    <name evidence="3" type="ORF">KBTEX_01286</name>
</gene>
<dbReference type="Gene3D" id="3.40.50.2300">
    <property type="match status" value="2"/>
</dbReference>
<dbReference type="InterPro" id="IPR028082">
    <property type="entry name" value="Peripla_BP_I"/>
</dbReference>
<keyword evidence="1" id="KW-0472">Membrane</keyword>
<accession>A0A5B8RAJ6</accession>
<feature type="region of interest" description="Disordered" evidence="2">
    <location>
        <begin position="608"/>
        <end position="654"/>
    </location>
</feature>
<reference evidence="3" key="1">
    <citation type="submission" date="2019-06" db="EMBL/GenBank/DDBJ databases">
        <authorList>
            <person name="Murdoch R.W."/>
            <person name="Fathepure B."/>
        </authorList>
    </citation>
    <scope>NUCLEOTIDE SEQUENCE</scope>
</reference>
<dbReference type="InterPro" id="IPR007443">
    <property type="entry name" value="LpoA"/>
</dbReference>
<sequence>MPRTTPSRLLIAAVLAVLLHGCATTPTPGPPTPAPSPALTEAARLAGDGRMDAAAARLEQAAGEASSPARANALRLQAAILYARAGDDATASTLRDDVGDADAGEAGAGLRLLLRMRLDGETLAPATVIRRLTPVPDGLAPPVAAAWLDQRAEARRAGGEPLAAARDLIRAQVLSGRTDGARSERIWSILQQIPPDRLEQAAGRADSGAEAGWLSLANRVRDAGDDTDAVASAVSSWHSLYPDHPASDFADQLVERRRAALAPPKRIALLLPLSGDLAEVGKAIRDGFLTAYYAAGDERPALDILDTKGSVAGAVAAYQHAGNADMVVGPLTKAGVRAVSSRRNDDRQVLTLNTVDGESSPEGVYHFGLSPEDDARTAARAAWASGKDRAVVLVPTGEWGSRVAGAYTEAFEDLGGKILETARYPEDESDYSTTLRQLFNLDVSERRYRELRRLLRRDIEFSPRRRQDMQAVFIGAFPRQARLIMPQIRFHHGLGLAVYATSHAYPRTADDAVRQDLEGLRLVELPWLLGTLDDPSLMALHTSAVDQWSQSMDALPGLLAFGVDAYRAIGLVRGSARASGLPGATGTLTIDDAGIVHRTPTPVRVAAGGLRPTARENIQRRPGPLDPLPPLPGLAPASGDGQAPAVWTTPAPRQ</sequence>
<evidence type="ECO:0000313" key="3">
    <source>
        <dbReference type="EMBL" id="QEA04968.1"/>
    </source>
</evidence>
<dbReference type="CDD" id="cd06339">
    <property type="entry name" value="PBP1_YraM_LppC_lipoprotein-like"/>
    <property type="match status" value="1"/>
</dbReference>
<proteinExistence type="predicted"/>
<dbReference type="PANTHER" id="PTHR38038">
    <property type="entry name" value="PENICILLIN-BINDING PROTEIN ACTIVATOR LPOA"/>
    <property type="match status" value="1"/>
</dbReference>
<dbReference type="AlphaFoldDB" id="A0A5B8RAJ6"/>
<dbReference type="EMBL" id="MN079092">
    <property type="protein sequence ID" value="QEA04968.1"/>
    <property type="molecule type" value="Genomic_DNA"/>
</dbReference>
<feature type="compositionally biased region" description="Pro residues" evidence="2">
    <location>
        <begin position="624"/>
        <end position="633"/>
    </location>
</feature>
<dbReference type="PANTHER" id="PTHR38038:SF1">
    <property type="entry name" value="PENICILLIN-BINDING PROTEIN ACTIVATOR LPOA"/>
    <property type="match status" value="1"/>
</dbReference>
<name>A0A5B8RAJ6_9ZZZZ</name>
<protein>
    <submittedName>
        <fullName evidence="3">Penicillin-binding protein activator LpoA</fullName>
    </submittedName>
</protein>
<dbReference type="Pfam" id="PF04348">
    <property type="entry name" value="LppC"/>
    <property type="match status" value="1"/>
</dbReference>
<evidence type="ECO:0000256" key="2">
    <source>
        <dbReference type="SAM" id="MobiDB-lite"/>
    </source>
</evidence>
<dbReference type="GO" id="GO:0030234">
    <property type="term" value="F:enzyme regulator activity"/>
    <property type="evidence" value="ECO:0007669"/>
    <property type="project" value="TreeGrafter"/>
</dbReference>